<protein>
    <recommendedName>
        <fullName evidence="2">Cell wall elongation regulator TseB-like domain-containing protein</fullName>
    </recommendedName>
</protein>
<evidence type="ECO:0000259" key="2">
    <source>
        <dbReference type="Pfam" id="PF17881"/>
    </source>
</evidence>
<keyword evidence="4" id="KW-1185">Reference proteome</keyword>
<keyword evidence="1" id="KW-1133">Transmembrane helix</keyword>
<keyword evidence="1" id="KW-0812">Transmembrane</keyword>
<dbReference type="InterPro" id="IPR041401">
    <property type="entry name" value="TseB-like_dom"/>
</dbReference>
<keyword evidence="1" id="KW-0472">Membrane</keyword>
<comment type="caution">
    <text evidence="3">The sequence shown here is derived from an EMBL/GenBank/DDBJ whole genome shotgun (WGS) entry which is preliminary data.</text>
</comment>
<evidence type="ECO:0000256" key="1">
    <source>
        <dbReference type="SAM" id="Phobius"/>
    </source>
</evidence>
<feature type="domain" description="Cell wall elongation regulator TseB-like" evidence="2">
    <location>
        <begin position="40"/>
        <end position="81"/>
    </location>
</feature>
<organism evidence="3 4">
    <name type="scientific">Xylanibacillus composti</name>
    <dbReference type="NCBI Taxonomy" id="1572762"/>
    <lineage>
        <taxon>Bacteria</taxon>
        <taxon>Bacillati</taxon>
        <taxon>Bacillota</taxon>
        <taxon>Bacilli</taxon>
        <taxon>Bacillales</taxon>
        <taxon>Paenibacillaceae</taxon>
        <taxon>Xylanibacillus</taxon>
    </lineage>
</organism>
<accession>A0A8J4H2M9</accession>
<dbReference type="InterPro" id="IPR046350">
    <property type="entry name" value="Cystatin_sf"/>
</dbReference>
<dbReference type="Gene3D" id="3.10.450.40">
    <property type="match status" value="2"/>
</dbReference>
<reference evidence="3" key="1">
    <citation type="submission" date="2021-04" db="EMBL/GenBank/DDBJ databases">
        <title>Draft genome sequence of Xylanibacillus composti strain K13.</title>
        <authorList>
            <person name="Uke A."/>
            <person name="Chhe C."/>
            <person name="Baramee S."/>
            <person name="Kosugi A."/>
        </authorList>
    </citation>
    <scope>NUCLEOTIDE SEQUENCE</scope>
    <source>
        <strain evidence="3">K13</strain>
    </source>
</reference>
<proteinExistence type="predicted"/>
<dbReference type="AlphaFoldDB" id="A0A8J4H2M9"/>
<evidence type="ECO:0000313" key="4">
    <source>
        <dbReference type="Proteomes" id="UP000677918"/>
    </source>
</evidence>
<gene>
    <name evidence="3" type="ORF">XYCOK13_04220</name>
</gene>
<feature type="transmembrane region" description="Helical" evidence="1">
    <location>
        <begin position="7"/>
        <end position="26"/>
    </location>
</feature>
<sequence>MNERWKVWSAVIAAAAAILFAVVWYYNLIQRPLWDEQQAARKLALEQTPITEITSIETFSGAESYQIVFGTDEAGTEWIVWAGKEELHAEKADDGWARNQIRLMMQENEPEAELIRIVPGVWKDEYVWEVYYLKRESRGKRHYYDYYRFSDGEKLTTLRLSLIPD</sequence>
<dbReference type="SUPFAM" id="SSF54403">
    <property type="entry name" value="Cystatin/monellin"/>
    <property type="match status" value="2"/>
</dbReference>
<dbReference type="Proteomes" id="UP000677918">
    <property type="component" value="Unassembled WGS sequence"/>
</dbReference>
<dbReference type="EMBL" id="BOVK01000006">
    <property type="protein sequence ID" value="GIQ67598.1"/>
    <property type="molecule type" value="Genomic_DNA"/>
</dbReference>
<name>A0A8J4H2M9_9BACL</name>
<evidence type="ECO:0000313" key="3">
    <source>
        <dbReference type="EMBL" id="GIQ67598.1"/>
    </source>
</evidence>
<dbReference type="Pfam" id="PF17881">
    <property type="entry name" value="TseB"/>
    <property type="match status" value="1"/>
</dbReference>
<dbReference type="RefSeq" id="WP_213410200.1">
    <property type="nucleotide sequence ID" value="NZ_BOVK01000006.1"/>
</dbReference>